<sequence length="511" mass="59267">MLTMDQIHDIRFRYFAKGENISQIAAALNLDWRTVRKYIDQKDFNEPLPKPASEQRFCPKLDPYKPAIDEWLEADKSAPRKQRHTAKRVYNRLKKEVELFDCSYRTVAEYVAHKKKLIYAGKKDAYLPLEHKPGEAQVDFGTAQFYENSKCIMGKYLEVSFPCSNKGYLQLFYGENSECLLEGLDAIFRHIGCVPHELWFDNTRSIVSEIIHGGGRNITEKFSRFQEHYNFRAVFMNPGEGHEKGNVENKVGYHRRNLLVPVPHFISLSDFNSQLLTMCEEDADREHYRHNETIEELFRSDLKACHPLPIIPFDLTGRTTLKANKWGKVYLNKGLHEYSVSPRHADTTVSVVFTSSLVIIQDENYREIVRHKRLYGAFKQQQMDWLPYLKQLSVRPRALKYTGIYEMMPKTVKEYLDSCSNKEVGQVLKVLAELTEHTGFESAVNTVKQAVQYQATDSDSLKNLYRRLYSDVPELPPMRLNQGIPQMAQIQANLIAYDAFLGRKEGIANVR</sequence>
<protein>
    <submittedName>
        <fullName evidence="1">Transposase</fullName>
    </submittedName>
</protein>
<gene>
    <name evidence="1" type="ORF">SAMN02745691_00914</name>
</gene>
<dbReference type="EMBL" id="FQYT01000007">
    <property type="protein sequence ID" value="SHI82728.1"/>
    <property type="molecule type" value="Genomic_DNA"/>
</dbReference>
<evidence type="ECO:0000313" key="2">
    <source>
        <dbReference type="Proteomes" id="UP000184342"/>
    </source>
</evidence>
<dbReference type="PANTHER" id="PTHR35004">
    <property type="entry name" value="TRANSPOSASE RV3428C-RELATED"/>
    <property type="match status" value="1"/>
</dbReference>
<evidence type="ECO:0000313" key="1">
    <source>
        <dbReference type="EMBL" id="SHI82728.1"/>
    </source>
</evidence>
<dbReference type="NCBIfam" id="NF033546">
    <property type="entry name" value="transpos_IS21"/>
    <property type="match status" value="1"/>
</dbReference>
<dbReference type="PANTHER" id="PTHR35004:SF7">
    <property type="entry name" value="INTEGRASE PROTEIN"/>
    <property type="match status" value="1"/>
</dbReference>
<dbReference type="Proteomes" id="UP000184342">
    <property type="component" value="Unassembled WGS sequence"/>
</dbReference>
<name>A0A1M6EBP7_9FIRM</name>
<dbReference type="STRING" id="1122934.SAMN02745691_00914"/>
<proteinExistence type="predicted"/>
<dbReference type="AlphaFoldDB" id="A0A1M6EBP7"/>
<accession>A0A1M6EBP7</accession>
<organism evidence="1 2">
    <name type="scientific">Parasporobacterium paucivorans DSM 15970</name>
    <dbReference type="NCBI Taxonomy" id="1122934"/>
    <lineage>
        <taxon>Bacteria</taxon>
        <taxon>Bacillati</taxon>
        <taxon>Bacillota</taxon>
        <taxon>Clostridia</taxon>
        <taxon>Lachnospirales</taxon>
        <taxon>Lachnospiraceae</taxon>
        <taxon>Parasporobacterium</taxon>
    </lineage>
</organism>
<keyword evidence="2" id="KW-1185">Reference proteome</keyword>
<reference evidence="1 2" key="1">
    <citation type="submission" date="2016-11" db="EMBL/GenBank/DDBJ databases">
        <authorList>
            <person name="Jaros S."/>
            <person name="Januszkiewicz K."/>
            <person name="Wedrychowicz H."/>
        </authorList>
    </citation>
    <scope>NUCLEOTIDE SEQUENCE [LARGE SCALE GENOMIC DNA]</scope>
    <source>
        <strain evidence="1 2">DSM 15970</strain>
    </source>
</reference>